<name>A0A3E3E8D1_9FIRM</name>
<sequence>MDLPYYNDFRKEKFMKVQIQIEKDCTETQVIIITKALSASIQELASRIEKEPLSVLTGIQDEKHVLIKSEEIFRIYADHGKVWIQTKKGLFQIRKTLYQIEELLDEKQFVRISHSEIISLSKIVNFDLSFNGTICVNCIDGSKSYVSRRYVPKIKKILGV</sequence>
<dbReference type="Proteomes" id="UP000260721">
    <property type="component" value="Unassembled WGS sequence"/>
</dbReference>
<dbReference type="AlphaFoldDB" id="A0A3E3E8D1"/>
<organism evidence="6 7">
    <name type="scientific">Faecalicoccus pleomorphus</name>
    <dbReference type="NCBI Taxonomy" id="1323"/>
    <lineage>
        <taxon>Bacteria</taxon>
        <taxon>Bacillati</taxon>
        <taxon>Bacillota</taxon>
        <taxon>Erysipelotrichia</taxon>
        <taxon>Erysipelotrichales</taxon>
        <taxon>Erysipelotrichaceae</taxon>
        <taxon>Faecalicoccus</taxon>
    </lineage>
</organism>
<evidence type="ECO:0000313" key="7">
    <source>
        <dbReference type="Proteomes" id="UP000260721"/>
    </source>
</evidence>
<keyword evidence="2" id="KW-0805">Transcription regulation</keyword>
<dbReference type="PANTHER" id="PTHR37299:SF2">
    <property type="entry name" value="HTH LYTTR-TYPE DOMAIN-CONTAINING PROTEIN"/>
    <property type="match status" value="1"/>
</dbReference>
<dbReference type="SMART" id="SM00850">
    <property type="entry name" value="LytTR"/>
    <property type="match status" value="1"/>
</dbReference>
<protein>
    <submittedName>
        <fullName evidence="6">LytTR family transcriptional regulator</fullName>
    </submittedName>
</protein>
<gene>
    <name evidence="6" type="ORF">DXC78_02485</name>
</gene>
<evidence type="ECO:0000256" key="4">
    <source>
        <dbReference type="ARBA" id="ARBA00023163"/>
    </source>
</evidence>
<reference evidence="6 7" key="1">
    <citation type="submission" date="2018-08" db="EMBL/GenBank/DDBJ databases">
        <title>A genome reference for cultivated species of the human gut microbiota.</title>
        <authorList>
            <person name="Zou Y."/>
            <person name="Xue W."/>
            <person name="Luo G."/>
        </authorList>
    </citation>
    <scope>NUCLEOTIDE SEQUENCE [LARGE SCALE GENOMIC DNA]</scope>
    <source>
        <strain evidence="6 7">TF08-11</strain>
    </source>
</reference>
<dbReference type="Gene3D" id="2.40.50.1020">
    <property type="entry name" value="LytTr DNA-binding domain"/>
    <property type="match status" value="1"/>
</dbReference>
<dbReference type="PROSITE" id="PS50930">
    <property type="entry name" value="HTH_LYTTR"/>
    <property type="match status" value="1"/>
</dbReference>
<keyword evidence="4" id="KW-0804">Transcription</keyword>
<dbReference type="PANTHER" id="PTHR37299">
    <property type="entry name" value="TRANSCRIPTIONAL REGULATOR-RELATED"/>
    <property type="match status" value="1"/>
</dbReference>
<evidence type="ECO:0000256" key="1">
    <source>
        <dbReference type="ARBA" id="ARBA00022490"/>
    </source>
</evidence>
<accession>A0A3E3E8D1</accession>
<dbReference type="InterPro" id="IPR007492">
    <property type="entry name" value="LytTR_DNA-bd_dom"/>
</dbReference>
<dbReference type="EMBL" id="QUSK01000004">
    <property type="protein sequence ID" value="RGD77657.1"/>
    <property type="molecule type" value="Genomic_DNA"/>
</dbReference>
<keyword evidence="1" id="KW-0963">Cytoplasm</keyword>
<evidence type="ECO:0000259" key="5">
    <source>
        <dbReference type="PROSITE" id="PS50930"/>
    </source>
</evidence>
<proteinExistence type="predicted"/>
<evidence type="ECO:0000313" key="6">
    <source>
        <dbReference type="EMBL" id="RGD77657.1"/>
    </source>
</evidence>
<dbReference type="Pfam" id="PF04397">
    <property type="entry name" value="LytTR"/>
    <property type="match status" value="1"/>
</dbReference>
<evidence type="ECO:0000256" key="3">
    <source>
        <dbReference type="ARBA" id="ARBA00023125"/>
    </source>
</evidence>
<comment type="caution">
    <text evidence="6">The sequence shown here is derived from an EMBL/GenBank/DDBJ whole genome shotgun (WGS) entry which is preliminary data.</text>
</comment>
<feature type="domain" description="HTH LytTR-type" evidence="5">
    <location>
        <begin position="56"/>
        <end position="160"/>
    </location>
</feature>
<dbReference type="GO" id="GO:0000156">
    <property type="term" value="F:phosphorelay response regulator activity"/>
    <property type="evidence" value="ECO:0007669"/>
    <property type="project" value="InterPro"/>
</dbReference>
<dbReference type="GO" id="GO:0003677">
    <property type="term" value="F:DNA binding"/>
    <property type="evidence" value="ECO:0007669"/>
    <property type="project" value="UniProtKB-KW"/>
</dbReference>
<evidence type="ECO:0000256" key="2">
    <source>
        <dbReference type="ARBA" id="ARBA00023015"/>
    </source>
</evidence>
<dbReference type="InterPro" id="IPR046947">
    <property type="entry name" value="LytR-like"/>
</dbReference>
<keyword evidence="3" id="KW-0238">DNA-binding</keyword>